<keyword evidence="8" id="KW-0732">Signal</keyword>
<dbReference type="PANTHER" id="PTHR12191:SF37">
    <property type="entry name" value="ZINC TRANSPORTER FOI"/>
    <property type="match status" value="1"/>
</dbReference>
<dbReference type="GO" id="GO:0071578">
    <property type="term" value="P:zinc ion import across plasma membrane"/>
    <property type="evidence" value="ECO:0007669"/>
    <property type="project" value="TreeGrafter"/>
</dbReference>
<evidence type="ECO:0000256" key="3">
    <source>
        <dbReference type="ARBA" id="ARBA00022692"/>
    </source>
</evidence>
<feature type="region of interest" description="Disordered" evidence="6">
    <location>
        <begin position="413"/>
        <end position="455"/>
    </location>
</feature>
<proteinExistence type="inferred from homology"/>
<evidence type="ECO:0000256" key="1">
    <source>
        <dbReference type="ARBA" id="ARBA00004141"/>
    </source>
</evidence>
<dbReference type="GO" id="GO:0005886">
    <property type="term" value="C:plasma membrane"/>
    <property type="evidence" value="ECO:0007669"/>
    <property type="project" value="TreeGrafter"/>
</dbReference>
<feature type="signal peptide" evidence="8">
    <location>
        <begin position="1"/>
        <end position="23"/>
    </location>
</feature>
<feature type="transmembrane region" description="Helical" evidence="7">
    <location>
        <begin position="234"/>
        <end position="251"/>
    </location>
</feature>
<dbReference type="GeneID" id="108675621"/>
<dbReference type="GO" id="GO:0030003">
    <property type="term" value="P:intracellular monoatomic cation homeostasis"/>
    <property type="evidence" value="ECO:0007669"/>
    <property type="project" value="TreeGrafter"/>
</dbReference>
<evidence type="ECO:0000313" key="10">
    <source>
        <dbReference type="RefSeq" id="XP_047741038.1"/>
    </source>
</evidence>
<evidence type="ECO:0000256" key="6">
    <source>
        <dbReference type="SAM" id="MobiDB-lite"/>
    </source>
</evidence>
<gene>
    <name evidence="10" type="primary">LOC108675621</name>
</gene>
<feature type="compositionally biased region" description="Polar residues" evidence="6">
    <location>
        <begin position="443"/>
        <end position="455"/>
    </location>
</feature>
<dbReference type="GO" id="GO:0140410">
    <property type="term" value="F:monoatomic cation:bicarbonate symporter activity"/>
    <property type="evidence" value="ECO:0007669"/>
    <property type="project" value="TreeGrafter"/>
</dbReference>
<evidence type="ECO:0000313" key="9">
    <source>
        <dbReference type="Proteomes" id="UP000694843"/>
    </source>
</evidence>
<evidence type="ECO:0000256" key="2">
    <source>
        <dbReference type="ARBA" id="ARBA00006939"/>
    </source>
</evidence>
<organism evidence="9 10">
    <name type="scientific">Hyalella azteca</name>
    <name type="common">Amphipod</name>
    <dbReference type="NCBI Taxonomy" id="294128"/>
    <lineage>
        <taxon>Eukaryota</taxon>
        <taxon>Metazoa</taxon>
        <taxon>Ecdysozoa</taxon>
        <taxon>Arthropoda</taxon>
        <taxon>Crustacea</taxon>
        <taxon>Multicrustacea</taxon>
        <taxon>Malacostraca</taxon>
        <taxon>Eumalacostraca</taxon>
        <taxon>Peracarida</taxon>
        <taxon>Amphipoda</taxon>
        <taxon>Senticaudata</taxon>
        <taxon>Talitrida</taxon>
        <taxon>Talitroidea</taxon>
        <taxon>Hyalellidae</taxon>
        <taxon>Hyalella</taxon>
    </lineage>
</organism>
<evidence type="ECO:0000256" key="8">
    <source>
        <dbReference type="SAM" id="SignalP"/>
    </source>
</evidence>
<accession>A0A979FWT3</accession>
<comment type="subcellular location">
    <subcellularLocation>
        <location evidence="1">Membrane</location>
        <topology evidence="1">Multi-pass membrane protein</topology>
    </subcellularLocation>
</comment>
<name>A0A979FWT3_HYAAZ</name>
<sequence length="668" mass="70451">MIARTVKVLVVLLLVCGLHETRAYTTGLHPHLAHSVGNKAVDPALAFLVQQFSSSGTTLTVQELQWLVQCYTAELHCPPDSAVNHCSTDSNSTLICHAFQRCLTESELDQLYEDALRTSSNTTVSHKAAVDSSVAVDGAELDGGLLAVVLAQTRQCRKGRAAGYADADESSYVVTASGNESFTTDFPGRKKPSQAEIWCWGLLFVTLISGCSLVGVSVLPFMARQIYQQMMTSLIGLAVGSLAASAAFHLLPQVLRAIRALPLLLHGNHRGAGSSVNPSPSATGFVYCGSDGRPSPSHSASYLPAVSHVADMSAPPSESIGCITGQEEGGAALAPSASSCCLKPRANHCRCCVQLGGKQSGQDAGWRCPEPLITQIHPPCTISPTSLNDKSQALHVIDDSAHPTEAAIDLKTSTGSTTTPARGVGTAARGAGTPARGTSTPARGTTTSSHSQDCSGCQMLDRQDVDLIFASQQQAIKASFGHEQKPAPDCGRVDVHYEPGESSVIKTVAWMIIVGDGFHNFLDGVSMGAAFSVSWTTGVSISLAVMCEELPHELGDFAVLLNAGMSMRQALMYNFLSATTCYAGLALGILLGEITKDASFIFALAAGMFIYISCVDMVPELNEVLNAAFEKGSMKEAAWVMLLQNIGLLLGASLLFLLAYYQDSIMLG</sequence>
<feature type="compositionally biased region" description="Low complexity" evidence="6">
    <location>
        <begin position="417"/>
        <end position="442"/>
    </location>
</feature>
<feature type="transmembrane region" description="Helical" evidence="7">
    <location>
        <begin position="200"/>
        <end position="222"/>
    </location>
</feature>
<dbReference type="InterPro" id="IPR050799">
    <property type="entry name" value="ZIP_Transporter"/>
</dbReference>
<keyword evidence="3 7" id="KW-0812">Transmembrane</keyword>
<keyword evidence="9" id="KW-1185">Reference proteome</keyword>
<evidence type="ECO:0000256" key="4">
    <source>
        <dbReference type="ARBA" id="ARBA00022989"/>
    </source>
</evidence>
<protein>
    <submittedName>
        <fullName evidence="10">Uncharacterized protein LOC108675621</fullName>
    </submittedName>
</protein>
<feature type="transmembrane region" description="Helical" evidence="7">
    <location>
        <begin position="638"/>
        <end position="661"/>
    </location>
</feature>
<keyword evidence="5 7" id="KW-0472">Membrane</keyword>
<dbReference type="OrthoDB" id="200954at2759"/>
<dbReference type="GO" id="GO:0005385">
    <property type="term" value="F:zinc ion transmembrane transporter activity"/>
    <property type="evidence" value="ECO:0007669"/>
    <property type="project" value="TreeGrafter"/>
</dbReference>
<dbReference type="KEGG" id="hazt:108675621"/>
<feature type="chain" id="PRO_5037754822" evidence="8">
    <location>
        <begin position="24"/>
        <end position="668"/>
    </location>
</feature>
<feature type="transmembrane region" description="Helical" evidence="7">
    <location>
        <begin position="598"/>
        <end position="618"/>
    </location>
</feature>
<dbReference type="RefSeq" id="XP_047741038.1">
    <property type="nucleotide sequence ID" value="XM_047885082.1"/>
</dbReference>
<dbReference type="PANTHER" id="PTHR12191">
    <property type="entry name" value="SOLUTE CARRIER FAMILY 39"/>
    <property type="match status" value="1"/>
</dbReference>
<dbReference type="InterPro" id="IPR003689">
    <property type="entry name" value="ZIP"/>
</dbReference>
<reference evidence="10" key="1">
    <citation type="submission" date="2025-08" db="UniProtKB">
        <authorList>
            <consortium name="RefSeq"/>
        </authorList>
    </citation>
    <scope>IDENTIFICATION</scope>
    <source>
        <tissue evidence="10">Whole organism</tissue>
    </source>
</reference>
<dbReference type="AlphaFoldDB" id="A0A979FWT3"/>
<evidence type="ECO:0000256" key="7">
    <source>
        <dbReference type="SAM" id="Phobius"/>
    </source>
</evidence>
<dbReference type="Pfam" id="PF02535">
    <property type="entry name" value="Zip"/>
    <property type="match status" value="1"/>
</dbReference>
<keyword evidence="4 7" id="KW-1133">Transmembrane helix</keyword>
<feature type="transmembrane region" description="Helical" evidence="7">
    <location>
        <begin position="571"/>
        <end position="591"/>
    </location>
</feature>
<dbReference type="Proteomes" id="UP000694843">
    <property type="component" value="Unplaced"/>
</dbReference>
<evidence type="ECO:0000256" key="5">
    <source>
        <dbReference type="ARBA" id="ARBA00023136"/>
    </source>
</evidence>
<comment type="similarity">
    <text evidence="2">Belongs to the ZIP transporter (TC 2.A.5) family.</text>
</comment>